<keyword evidence="1" id="KW-1133">Transmembrane helix</keyword>
<feature type="transmembrane region" description="Helical" evidence="1">
    <location>
        <begin position="72"/>
        <end position="92"/>
    </location>
</feature>
<dbReference type="PATRIC" id="fig|345309.4.peg.2236"/>
<dbReference type="Proteomes" id="UP000033651">
    <property type="component" value="Unassembled WGS sequence"/>
</dbReference>
<accession>A0A0F3L0N0</accession>
<evidence type="ECO:0000313" key="3">
    <source>
        <dbReference type="Proteomes" id="UP000033651"/>
    </source>
</evidence>
<keyword evidence="3" id="KW-1185">Reference proteome</keyword>
<name>A0A0F3L0N0_9GAMM</name>
<organism evidence="2 3">
    <name type="scientific">Luteibacter yeojuensis</name>
    <dbReference type="NCBI Taxonomy" id="345309"/>
    <lineage>
        <taxon>Bacteria</taxon>
        <taxon>Pseudomonadati</taxon>
        <taxon>Pseudomonadota</taxon>
        <taxon>Gammaproteobacteria</taxon>
        <taxon>Lysobacterales</taxon>
        <taxon>Rhodanobacteraceae</taxon>
        <taxon>Luteibacter</taxon>
    </lineage>
</organism>
<evidence type="ECO:0000313" key="2">
    <source>
        <dbReference type="EMBL" id="KJV36961.1"/>
    </source>
</evidence>
<gene>
    <name evidence="2" type="ORF">VI08_01840</name>
</gene>
<keyword evidence="1" id="KW-0472">Membrane</keyword>
<protein>
    <submittedName>
        <fullName evidence="2">Uncharacterized protein</fullName>
    </submittedName>
</protein>
<dbReference type="AlphaFoldDB" id="A0A0F3L0N0"/>
<proteinExistence type="predicted"/>
<comment type="caution">
    <text evidence="2">The sequence shown here is derived from an EMBL/GenBank/DDBJ whole genome shotgun (WGS) entry which is preliminary data.</text>
</comment>
<evidence type="ECO:0000256" key="1">
    <source>
        <dbReference type="SAM" id="Phobius"/>
    </source>
</evidence>
<reference evidence="2 3" key="1">
    <citation type="submission" date="2015-03" db="EMBL/GenBank/DDBJ databases">
        <title>Draft genome sequence of Luteibacter yeojuensis strain SU11.</title>
        <authorList>
            <person name="Sulaiman J."/>
            <person name="Priya K."/>
            <person name="Chan K.-G."/>
        </authorList>
    </citation>
    <scope>NUCLEOTIDE SEQUENCE [LARGE SCALE GENOMIC DNA]</scope>
    <source>
        <strain evidence="2 3">SU11</strain>
    </source>
</reference>
<dbReference type="EMBL" id="JZRB01000003">
    <property type="protein sequence ID" value="KJV36961.1"/>
    <property type="molecule type" value="Genomic_DNA"/>
</dbReference>
<keyword evidence="1" id="KW-0812">Transmembrane</keyword>
<sequence>MTAAPLTALFWLLALSAVVSWFVLSRTYLLLMREHEAVRSRFGRRPGPMTSGISALLMPAISGTMRTLQRRVWTWAGLTATFAIGAASVVHFS</sequence>